<dbReference type="InterPro" id="IPR002156">
    <property type="entry name" value="RNaseH_domain"/>
</dbReference>
<dbReference type="InterPro" id="IPR012337">
    <property type="entry name" value="RNaseH-like_sf"/>
</dbReference>
<evidence type="ECO:0000259" key="1">
    <source>
        <dbReference type="PROSITE" id="PS50879"/>
    </source>
</evidence>
<protein>
    <submittedName>
        <fullName evidence="4">RNase H domain-containing protein</fullName>
    </submittedName>
</protein>
<organism evidence="4">
    <name type="scientific">Brugia timori</name>
    <dbReference type="NCBI Taxonomy" id="42155"/>
    <lineage>
        <taxon>Eukaryota</taxon>
        <taxon>Metazoa</taxon>
        <taxon>Ecdysozoa</taxon>
        <taxon>Nematoda</taxon>
        <taxon>Chromadorea</taxon>
        <taxon>Rhabditida</taxon>
        <taxon>Spirurina</taxon>
        <taxon>Spiruromorpha</taxon>
        <taxon>Filarioidea</taxon>
        <taxon>Onchocercidae</taxon>
        <taxon>Brugia</taxon>
    </lineage>
</organism>
<keyword evidence="3" id="KW-1185">Reference proteome</keyword>
<proteinExistence type="predicted"/>
<name>A0A0R3QFD5_9BILA</name>
<reference evidence="4" key="1">
    <citation type="submission" date="2017-02" db="UniProtKB">
        <authorList>
            <consortium name="WormBaseParasite"/>
        </authorList>
    </citation>
    <scope>IDENTIFICATION</scope>
</reference>
<dbReference type="Proteomes" id="UP000280834">
    <property type="component" value="Unassembled WGS sequence"/>
</dbReference>
<dbReference type="EMBL" id="UZAG01004292">
    <property type="protein sequence ID" value="VDO16643.1"/>
    <property type="molecule type" value="Genomic_DNA"/>
</dbReference>
<evidence type="ECO:0000313" key="3">
    <source>
        <dbReference type="Proteomes" id="UP000280834"/>
    </source>
</evidence>
<dbReference type="InterPro" id="IPR036397">
    <property type="entry name" value="RNaseH_sf"/>
</dbReference>
<gene>
    <name evidence="2" type="ORF">BTMF_LOCUS4368</name>
</gene>
<dbReference type="GO" id="GO:0003676">
    <property type="term" value="F:nucleic acid binding"/>
    <property type="evidence" value="ECO:0007669"/>
    <property type="project" value="InterPro"/>
</dbReference>
<evidence type="ECO:0000313" key="4">
    <source>
        <dbReference type="WBParaSite" id="BTMF_0000508101-mRNA-1"/>
    </source>
</evidence>
<dbReference type="SUPFAM" id="SSF53098">
    <property type="entry name" value="Ribonuclease H-like"/>
    <property type="match status" value="1"/>
</dbReference>
<dbReference type="Gene3D" id="3.30.420.10">
    <property type="entry name" value="Ribonuclease H-like superfamily/Ribonuclease H"/>
    <property type="match status" value="1"/>
</dbReference>
<sequence length="407" mass="46906">MHSTHTMSLEVLAGVIPLSDRFSELSLRLLTRCEVMNPLVIENFEKLLELNPQTRFMTLYHVYITQDVSPSMNTPNRVCFSDFGNSINFDISMKEEIHGIPEHHRPMIVPGIYSAKFGQVDSTKTFFTDGSLIEESAGFGIYHEIYSAYRKLQAPCSVFVAELAAIHFTLEMIASLNPDQYFIFTDSLSSIEAIRSLRPVKHPSYFLTKIRGLLNALSLRSFIITFVWVPSHCSIPGNERADSLAKVGAMEGDIYNRQFAFNEFFSIFRLQSLTSWQNKWNEGDLGRWLYSIIPKVSKQPWFKGLDVGRDFIRMMSRLMSNHYSLNAHLFRVGLRDSNLCDCGQGYQDADHIIWSCAEHRDVRYELYDSLRARGKQLNVPVREILAVRDLDFMKLIYEFLTNSDNRL</sequence>
<reference evidence="2 3" key="2">
    <citation type="submission" date="2018-11" db="EMBL/GenBank/DDBJ databases">
        <authorList>
            <consortium name="Pathogen Informatics"/>
        </authorList>
    </citation>
    <scope>NUCLEOTIDE SEQUENCE [LARGE SCALE GENOMIC DNA]</scope>
</reference>
<dbReference type="GO" id="GO:0004523">
    <property type="term" value="F:RNA-DNA hybrid ribonuclease activity"/>
    <property type="evidence" value="ECO:0007669"/>
    <property type="project" value="InterPro"/>
</dbReference>
<dbReference type="AlphaFoldDB" id="A0A0R3QFD5"/>
<dbReference type="Pfam" id="PF00075">
    <property type="entry name" value="RNase_H"/>
    <property type="match status" value="1"/>
</dbReference>
<dbReference type="WBParaSite" id="BTMF_0000508101-mRNA-1">
    <property type="protein sequence ID" value="BTMF_0000508101-mRNA-1"/>
    <property type="gene ID" value="BTMF_0000508101"/>
</dbReference>
<accession>A0A0R3QFD5</accession>
<evidence type="ECO:0000313" key="2">
    <source>
        <dbReference type="EMBL" id="VDO16643.1"/>
    </source>
</evidence>
<feature type="domain" description="RNase H type-1" evidence="1">
    <location>
        <begin position="120"/>
        <end position="250"/>
    </location>
</feature>
<dbReference type="PROSITE" id="PS50879">
    <property type="entry name" value="RNASE_H_1"/>
    <property type="match status" value="1"/>
</dbReference>
<dbReference type="CDD" id="cd09276">
    <property type="entry name" value="Rnase_HI_RT_non_LTR"/>
    <property type="match status" value="1"/>
</dbReference>